<evidence type="ECO:0000256" key="3">
    <source>
        <dbReference type="ARBA" id="ARBA00022691"/>
    </source>
</evidence>
<feature type="non-terminal residue" evidence="4">
    <location>
        <position position="109"/>
    </location>
</feature>
<evidence type="ECO:0008006" key="6">
    <source>
        <dbReference type="Google" id="ProtNLM"/>
    </source>
</evidence>
<reference evidence="4 5" key="1">
    <citation type="journal article" date="2018" name="Nat. Ecol. Evol.">
        <title>Shark genomes provide insights into elasmobranch evolution and the origin of vertebrates.</title>
        <authorList>
            <person name="Hara Y"/>
            <person name="Yamaguchi K"/>
            <person name="Onimaru K"/>
            <person name="Kadota M"/>
            <person name="Koyanagi M"/>
            <person name="Keeley SD"/>
            <person name="Tatsumi K"/>
            <person name="Tanaka K"/>
            <person name="Motone F"/>
            <person name="Kageyama Y"/>
            <person name="Nozu R"/>
            <person name="Adachi N"/>
            <person name="Nishimura O"/>
            <person name="Nakagawa R"/>
            <person name="Tanegashima C"/>
            <person name="Kiyatake I"/>
            <person name="Matsumoto R"/>
            <person name="Murakumo K"/>
            <person name="Nishida K"/>
            <person name="Terakita A"/>
            <person name="Kuratani S"/>
            <person name="Sato K"/>
            <person name="Hyodo S Kuraku.S."/>
        </authorList>
    </citation>
    <scope>NUCLEOTIDE SEQUENCE [LARGE SCALE GENOMIC DNA]</scope>
</reference>
<dbReference type="GO" id="GO:0032259">
    <property type="term" value="P:methylation"/>
    <property type="evidence" value="ECO:0007669"/>
    <property type="project" value="UniProtKB-KW"/>
</dbReference>
<sequence length="109" mass="12494">MALARVSLAVLCTVPTTIDTLSDKVRRETPDAMSAGIDIPEGKRLNKYGDLENIEMTVEDWMTRWEKKHIGFHAKEIHKILQKYLDTILNGRKEIRIFIPLCGKSLDIK</sequence>
<name>A0A401Q2T5_SCYTO</name>
<dbReference type="Proteomes" id="UP000288216">
    <property type="component" value="Unassembled WGS sequence"/>
</dbReference>
<dbReference type="OrthoDB" id="276151at2759"/>
<accession>A0A401Q2T5</accession>
<gene>
    <name evidence="4" type="ORF">scyTo_0019583</name>
</gene>
<protein>
    <recommendedName>
        <fullName evidence="6">Thiopurine S-methyltransferase</fullName>
    </recommendedName>
</protein>
<dbReference type="PANTHER" id="PTHR10259">
    <property type="entry name" value="THIOPURINE S-METHYLTRANSFERASE"/>
    <property type="match status" value="1"/>
</dbReference>
<proteinExistence type="predicted"/>
<dbReference type="Gene3D" id="3.40.50.150">
    <property type="entry name" value="Vaccinia Virus protein VP39"/>
    <property type="match status" value="1"/>
</dbReference>
<evidence type="ECO:0000256" key="2">
    <source>
        <dbReference type="ARBA" id="ARBA00022679"/>
    </source>
</evidence>
<keyword evidence="5" id="KW-1185">Reference proteome</keyword>
<evidence type="ECO:0000256" key="1">
    <source>
        <dbReference type="ARBA" id="ARBA00022603"/>
    </source>
</evidence>
<dbReference type="STRING" id="75743.A0A401Q2T5"/>
<keyword evidence="3" id="KW-0949">S-adenosyl-L-methionine</keyword>
<dbReference type="SUPFAM" id="SSF53335">
    <property type="entry name" value="S-adenosyl-L-methionine-dependent methyltransferases"/>
    <property type="match status" value="1"/>
</dbReference>
<dbReference type="EMBL" id="BFAA01014714">
    <property type="protein sequence ID" value="GCB79660.1"/>
    <property type="molecule type" value="Genomic_DNA"/>
</dbReference>
<dbReference type="InterPro" id="IPR008854">
    <property type="entry name" value="TPMT"/>
</dbReference>
<dbReference type="GO" id="GO:0008119">
    <property type="term" value="F:thiopurine S-methyltransferase activity"/>
    <property type="evidence" value="ECO:0007669"/>
    <property type="project" value="TreeGrafter"/>
</dbReference>
<keyword evidence="2" id="KW-0808">Transferase</keyword>
<evidence type="ECO:0000313" key="4">
    <source>
        <dbReference type="EMBL" id="GCB79660.1"/>
    </source>
</evidence>
<evidence type="ECO:0000313" key="5">
    <source>
        <dbReference type="Proteomes" id="UP000288216"/>
    </source>
</evidence>
<keyword evidence="1" id="KW-0489">Methyltransferase</keyword>
<comment type="caution">
    <text evidence="4">The sequence shown here is derived from an EMBL/GenBank/DDBJ whole genome shotgun (WGS) entry which is preliminary data.</text>
</comment>
<dbReference type="AlphaFoldDB" id="A0A401Q2T5"/>
<dbReference type="Pfam" id="PF05724">
    <property type="entry name" value="TPMT"/>
    <property type="match status" value="1"/>
</dbReference>
<organism evidence="4 5">
    <name type="scientific">Scyliorhinus torazame</name>
    <name type="common">Cloudy catshark</name>
    <name type="synonym">Catulus torazame</name>
    <dbReference type="NCBI Taxonomy" id="75743"/>
    <lineage>
        <taxon>Eukaryota</taxon>
        <taxon>Metazoa</taxon>
        <taxon>Chordata</taxon>
        <taxon>Craniata</taxon>
        <taxon>Vertebrata</taxon>
        <taxon>Chondrichthyes</taxon>
        <taxon>Elasmobranchii</taxon>
        <taxon>Galeomorphii</taxon>
        <taxon>Galeoidea</taxon>
        <taxon>Carcharhiniformes</taxon>
        <taxon>Scyliorhinidae</taxon>
        <taxon>Scyliorhinus</taxon>
    </lineage>
</organism>
<dbReference type="PANTHER" id="PTHR10259:SF11">
    <property type="entry name" value="THIOPURINE S-METHYLTRANSFERASE"/>
    <property type="match status" value="1"/>
</dbReference>
<dbReference type="InterPro" id="IPR029063">
    <property type="entry name" value="SAM-dependent_MTases_sf"/>
</dbReference>
<dbReference type="PROSITE" id="PS51585">
    <property type="entry name" value="SAM_MT_TPMT"/>
    <property type="match status" value="1"/>
</dbReference>